<dbReference type="GO" id="GO:0009029">
    <property type="term" value="F:lipid-A 4'-kinase activity"/>
    <property type="evidence" value="ECO:0007669"/>
    <property type="project" value="UniProtKB-EC"/>
</dbReference>
<keyword evidence="3" id="KW-0444">Lipid biosynthesis</keyword>
<dbReference type="EC" id="2.7.1.130" evidence="2"/>
<dbReference type="SUPFAM" id="SSF52540">
    <property type="entry name" value="P-loop containing nucleoside triphosphate hydrolases"/>
    <property type="match status" value="1"/>
</dbReference>
<keyword evidence="6" id="KW-0547">Nucleotide-binding</keyword>
<comment type="pathway">
    <text evidence="1">Glycolipid biosynthesis; lipid IV(A) biosynthesis; lipid IV(A) from (3R)-3-hydroxytetradecanoyl-[acyl-carrier-protein] and UDP-N-acetyl-alpha-D-glucosamine: step 6/6.</text>
</comment>
<evidence type="ECO:0000256" key="4">
    <source>
        <dbReference type="ARBA" id="ARBA00022556"/>
    </source>
</evidence>
<evidence type="ECO:0000256" key="1">
    <source>
        <dbReference type="ARBA" id="ARBA00004870"/>
    </source>
</evidence>
<gene>
    <name evidence="10" type="ORF">EVA_04448</name>
</gene>
<keyword evidence="8" id="KW-0067">ATP-binding</keyword>
<keyword evidence="9" id="KW-0443">Lipid metabolism</keyword>
<keyword evidence="4" id="KW-0441">Lipid A biosynthesis</keyword>
<dbReference type="PANTHER" id="PTHR42724:SF1">
    <property type="entry name" value="TETRAACYLDISACCHARIDE 4'-KINASE, MITOCHONDRIAL-RELATED"/>
    <property type="match status" value="1"/>
</dbReference>
<keyword evidence="7 10" id="KW-0418">Kinase</keyword>
<evidence type="ECO:0000256" key="6">
    <source>
        <dbReference type="ARBA" id="ARBA00022741"/>
    </source>
</evidence>
<evidence type="ECO:0000256" key="7">
    <source>
        <dbReference type="ARBA" id="ARBA00022777"/>
    </source>
</evidence>
<accession>J9GWN7</accession>
<dbReference type="HAMAP" id="MF_00409">
    <property type="entry name" value="LpxK"/>
    <property type="match status" value="1"/>
</dbReference>
<dbReference type="GO" id="GO:0009245">
    <property type="term" value="P:lipid A biosynthetic process"/>
    <property type="evidence" value="ECO:0007669"/>
    <property type="project" value="UniProtKB-KW"/>
</dbReference>
<dbReference type="NCBIfam" id="TIGR00682">
    <property type="entry name" value="lpxK"/>
    <property type="match status" value="1"/>
</dbReference>
<dbReference type="AlphaFoldDB" id="J9GWN7"/>
<dbReference type="GO" id="GO:0005886">
    <property type="term" value="C:plasma membrane"/>
    <property type="evidence" value="ECO:0007669"/>
    <property type="project" value="TreeGrafter"/>
</dbReference>
<sequence length="348" mass="40056">MKILLPLAWLYGCIMQIRNWLFDHQWLKQERFALPIINVGNLAVGGTGKTPHTEYLLRLLTEEGWQCAMLSRGYGRKTKGYRRVQGCAPDEVGDEPWQVQQHFPTVRVSVCERRVEGIRKLMEESLPEVILLDDAYQHRYVQAGLNLLLTDYARPYYQDAVMPAGRLREFKSGAHRAHLVIVTKCPPDLSEAAMHEFEERLQLLPHQQLYFTSLSYGPLYAFGQCGDSPKAPQLDQARVLLLCGIARPQSLIDYLQPKCQTLHKDLFRDHHRFSAKEMAALEKKAESYDYVITTEKDAARLADYPLSPALRSRLWVQPVTISLLKNANQFNQTILNYVTENSRNRKVD</sequence>
<organism evidence="10">
    <name type="scientific">gut metagenome</name>
    <dbReference type="NCBI Taxonomy" id="749906"/>
    <lineage>
        <taxon>unclassified sequences</taxon>
        <taxon>metagenomes</taxon>
        <taxon>organismal metagenomes</taxon>
    </lineage>
</organism>
<dbReference type="EMBL" id="AMCI01000884">
    <property type="protein sequence ID" value="EJX07438.1"/>
    <property type="molecule type" value="Genomic_DNA"/>
</dbReference>
<dbReference type="GO" id="GO:0005524">
    <property type="term" value="F:ATP binding"/>
    <property type="evidence" value="ECO:0007669"/>
    <property type="project" value="UniProtKB-KW"/>
</dbReference>
<evidence type="ECO:0000256" key="2">
    <source>
        <dbReference type="ARBA" id="ARBA00012071"/>
    </source>
</evidence>
<dbReference type="UniPathway" id="UPA00359">
    <property type="reaction ID" value="UER00482"/>
</dbReference>
<name>J9GWN7_9ZZZZ</name>
<comment type="caution">
    <text evidence="10">The sequence shown here is derived from an EMBL/GenBank/DDBJ whole genome shotgun (WGS) entry which is preliminary data.</text>
</comment>
<evidence type="ECO:0000256" key="3">
    <source>
        <dbReference type="ARBA" id="ARBA00022516"/>
    </source>
</evidence>
<evidence type="ECO:0000313" key="10">
    <source>
        <dbReference type="EMBL" id="EJX07438.1"/>
    </source>
</evidence>
<dbReference type="InterPro" id="IPR027417">
    <property type="entry name" value="P-loop_NTPase"/>
</dbReference>
<evidence type="ECO:0000256" key="8">
    <source>
        <dbReference type="ARBA" id="ARBA00022840"/>
    </source>
</evidence>
<dbReference type="InterPro" id="IPR003758">
    <property type="entry name" value="LpxK"/>
</dbReference>
<evidence type="ECO:0000256" key="9">
    <source>
        <dbReference type="ARBA" id="ARBA00023098"/>
    </source>
</evidence>
<keyword evidence="5" id="KW-0808">Transferase</keyword>
<reference evidence="10" key="1">
    <citation type="journal article" date="2012" name="PLoS ONE">
        <title>Gene sets for utilization of primary and secondary nutrition supplies in the distal gut of endangered iberian lynx.</title>
        <authorList>
            <person name="Alcaide M."/>
            <person name="Messina E."/>
            <person name="Richter M."/>
            <person name="Bargiela R."/>
            <person name="Peplies J."/>
            <person name="Huws S.A."/>
            <person name="Newbold C.J."/>
            <person name="Golyshin P.N."/>
            <person name="Simon M.A."/>
            <person name="Lopez G."/>
            <person name="Yakimov M.M."/>
            <person name="Ferrer M."/>
        </authorList>
    </citation>
    <scope>NUCLEOTIDE SEQUENCE</scope>
</reference>
<evidence type="ECO:0000256" key="5">
    <source>
        <dbReference type="ARBA" id="ARBA00022679"/>
    </source>
</evidence>
<proteinExistence type="inferred from homology"/>
<dbReference type="Pfam" id="PF02606">
    <property type="entry name" value="LpxK"/>
    <property type="match status" value="1"/>
</dbReference>
<dbReference type="GO" id="GO:0009244">
    <property type="term" value="P:lipopolysaccharide core region biosynthetic process"/>
    <property type="evidence" value="ECO:0007669"/>
    <property type="project" value="TreeGrafter"/>
</dbReference>
<dbReference type="PANTHER" id="PTHR42724">
    <property type="entry name" value="TETRAACYLDISACCHARIDE 4'-KINASE"/>
    <property type="match status" value="1"/>
</dbReference>
<protein>
    <recommendedName>
        <fullName evidence="2">tetraacyldisaccharide 4'-kinase</fullName>
        <ecNumber evidence="2">2.7.1.130</ecNumber>
    </recommendedName>
</protein>